<evidence type="ECO:0000313" key="5">
    <source>
        <dbReference type="Proteomes" id="UP000029736"/>
    </source>
</evidence>
<keyword evidence="1" id="KW-0472">Membrane</keyword>
<name>A0A098S3T2_9BACT</name>
<keyword evidence="5" id="KW-1185">Reference proteome</keyword>
<feature type="domain" description="DUF4010" evidence="3">
    <location>
        <begin position="192"/>
        <end position="395"/>
    </location>
</feature>
<dbReference type="PANTHER" id="PTHR39084">
    <property type="entry name" value="MEMBRANE PROTEIN-RELATED"/>
    <property type="match status" value="1"/>
</dbReference>
<organism evidence="4 5">
    <name type="scientific">Phaeodactylibacter xiamenensis</name>
    <dbReference type="NCBI Taxonomy" id="1524460"/>
    <lineage>
        <taxon>Bacteria</taxon>
        <taxon>Pseudomonadati</taxon>
        <taxon>Bacteroidota</taxon>
        <taxon>Saprospiria</taxon>
        <taxon>Saprospirales</taxon>
        <taxon>Haliscomenobacteraceae</taxon>
        <taxon>Phaeodactylibacter</taxon>
    </lineage>
</organism>
<evidence type="ECO:0000313" key="4">
    <source>
        <dbReference type="EMBL" id="KGE87029.1"/>
    </source>
</evidence>
<feature type="transmembrane region" description="Helical" evidence="1">
    <location>
        <begin position="67"/>
        <end position="87"/>
    </location>
</feature>
<sequence>MEPLNLDIELLRQFQSLLIVLGIGLLLGLEREQAYQLKEGKHLFAGIRTFPIVAVLGYLGVFMGAALSVWAFFGVLMGVFTIVAISFLRAQSTVSGTTTEFSLILVFVLGGMVQLGHAYLSVGIAIAVTALLTLKIRLHNLAGALSKEEFLSILQFLLVTALVLPLLPDQNIGPYGFFNAYKTGLILSIFLTLNFAGYFLSRFFAERSTFLTGVLGGLASSTATAWYFSRRVGEGKGSGSREAGAVVLASSIMFPRLLVWPALLNWTLFLALAPPILALGLIGVLISAYLFRTAQQETLSAPPERGNPLNFREAAVFALIYTAIQLGVGYASTHLGDTGVYWAAAVSGFADVDAITVSMSEYGNGQQRLDVAAVATVLAAFSNTLVKYGFCLAFGNSTMRKKSTLGFGVMLVAALGYAFWML</sequence>
<feature type="transmembrane region" description="Helical" evidence="1">
    <location>
        <begin position="403"/>
        <end position="420"/>
    </location>
</feature>
<dbReference type="AlphaFoldDB" id="A0A098S3T2"/>
<feature type="transmembrane region" description="Helical" evidence="1">
    <location>
        <begin position="180"/>
        <end position="201"/>
    </location>
</feature>
<evidence type="ECO:0000259" key="2">
    <source>
        <dbReference type="Pfam" id="PF02308"/>
    </source>
</evidence>
<dbReference type="InterPro" id="IPR025105">
    <property type="entry name" value="DUF4010"/>
</dbReference>
<dbReference type="InterPro" id="IPR049177">
    <property type="entry name" value="MgtC_SapB_SrpB_YhiD_N"/>
</dbReference>
<dbReference type="Pfam" id="PF02308">
    <property type="entry name" value="MgtC"/>
    <property type="match status" value="1"/>
</dbReference>
<reference evidence="4 5" key="1">
    <citation type="journal article" date="2014" name="Int. J. Syst. Evol. Microbiol.">
        <title>Phaeodactylibacter xiamenensis gen. nov., sp. nov., a member of the family Saprospiraceae isolated from the marine alga Phaeodactylum tricornutum.</title>
        <authorList>
            <person name="Chen Z.Jr."/>
            <person name="Lei X."/>
            <person name="Lai Q."/>
            <person name="Li Y."/>
            <person name="Zhang B."/>
            <person name="Zhang J."/>
            <person name="Zhang H."/>
            <person name="Yang L."/>
            <person name="Zheng W."/>
            <person name="Tian Y."/>
            <person name="Yu Z."/>
            <person name="Xu H.Jr."/>
            <person name="Zheng T."/>
        </authorList>
    </citation>
    <scope>NUCLEOTIDE SEQUENCE [LARGE SCALE GENOMIC DNA]</scope>
    <source>
        <strain evidence="4 5">KD52</strain>
    </source>
</reference>
<accession>A0A098S3T2</accession>
<proteinExistence type="predicted"/>
<dbReference type="Proteomes" id="UP000029736">
    <property type="component" value="Unassembled WGS sequence"/>
</dbReference>
<protein>
    <submittedName>
        <fullName evidence="4">Uncharacterized protein</fullName>
    </submittedName>
</protein>
<dbReference type="PANTHER" id="PTHR39084:SF1">
    <property type="entry name" value="DUF4010 DOMAIN-CONTAINING PROTEIN"/>
    <property type="match status" value="1"/>
</dbReference>
<dbReference type="OrthoDB" id="9813718at2"/>
<dbReference type="STRING" id="1524460.IX84_18590"/>
<feature type="transmembrane region" description="Helical" evidence="1">
    <location>
        <begin position="12"/>
        <end position="30"/>
    </location>
</feature>
<dbReference type="EMBL" id="JPOS01000039">
    <property type="protein sequence ID" value="KGE87029.1"/>
    <property type="molecule type" value="Genomic_DNA"/>
</dbReference>
<feature type="transmembrane region" description="Helical" evidence="1">
    <location>
        <begin position="311"/>
        <end position="332"/>
    </location>
</feature>
<dbReference type="RefSeq" id="WP_044223682.1">
    <property type="nucleotide sequence ID" value="NZ_JBKAGJ010000008.1"/>
</dbReference>
<feature type="transmembrane region" description="Helical" evidence="1">
    <location>
        <begin position="208"/>
        <end position="228"/>
    </location>
</feature>
<comment type="caution">
    <text evidence="4">The sequence shown here is derived from an EMBL/GenBank/DDBJ whole genome shotgun (WGS) entry which is preliminary data.</text>
</comment>
<feature type="transmembrane region" description="Helical" evidence="1">
    <location>
        <begin position="150"/>
        <end position="168"/>
    </location>
</feature>
<gene>
    <name evidence="4" type="ORF">IX84_18590</name>
</gene>
<feature type="transmembrane region" description="Helical" evidence="1">
    <location>
        <begin position="371"/>
        <end position="391"/>
    </location>
</feature>
<feature type="transmembrane region" description="Helical" evidence="1">
    <location>
        <begin position="94"/>
        <end position="113"/>
    </location>
</feature>
<feature type="domain" description="MgtC/SapB/SrpB/YhiD N-terminal" evidence="2">
    <location>
        <begin position="17"/>
        <end position="140"/>
    </location>
</feature>
<feature type="transmembrane region" description="Helical" evidence="1">
    <location>
        <begin position="42"/>
        <end position="61"/>
    </location>
</feature>
<keyword evidence="1" id="KW-0812">Transmembrane</keyword>
<feature type="transmembrane region" description="Helical" evidence="1">
    <location>
        <begin position="263"/>
        <end position="291"/>
    </location>
</feature>
<evidence type="ECO:0000259" key="3">
    <source>
        <dbReference type="Pfam" id="PF13194"/>
    </source>
</evidence>
<keyword evidence="1" id="KW-1133">Transmembrane helix</keyword>
<evidence type="ECO:0000256" key="1">
    <source>
        <dbReference type="SAM" id="Phobius"/>
    </source>
</evidence>
<dbReference type="Pfam" id="PF13194">
    <property type="entry name" value="DUF4010"/>
    <property type="match status" value="1"/>
</dbReference>